<gene>
    <name evidence="15" type="ORF">CB5_LOCUS26113</name>
</gene>
<dbReference type="InterPro" id="IPR010255">
    <property type="entry name" value="Haem_peroxidase_sf"/>
</dbReference>
<evidence type="ECO:0000256" key="11">
    <source>
        <dbReference type="PIRSR" id="PIRSR600823-3"/>
    </source>
</evidence>
<evidence type="ECO:0000256" key="8">
    <source>
        <dbReference type="ARBA" id="ARBA00023004"/>
    </source>
</evidence>
<comment type="similarity">
    <text evidence="12">Belongs to the peroxidase family.</text>
</comment>
<comment type="cofactor">
    <cofactor evidence="11">
        <name>Ca(2+)</name>
        <dbReference type="ChEBI" id="CHEBI:29108"/>
    </cofactor>
    <text evidence="11">Binds 2 calcium ions per subunit.</text>
</comment>
<evidence type="ECO:0000256" key="13">
    <source>
        <dbReference type="SAM" id="SignalP"/>
    </source>
</evidence>
<sequence length="140" mass="15021">MALSMSGIVAVLMVLSLAPLSLGGGYLCPEYYDKSCPQVKEIVWSMVAKAVAKEPRMAASLLRLHFHDCFVKAGGPNWEVPLGRRDSLGASLSGSNNDIPAPNNTLPTIITKFKRQGLDIVDLVALAGEFLFSSLNSKIT</sequence>
<dbReference type="PANTHER" id="PTHR31388">
    <property type="entry name" value="PEROXIDASE 72-RELATED"/>
    <property type="match status" value="1"/>
</dbReference>
<dbReference type="PRINTS" id="PR00458">
    <property type="entry name" value="PEROXIDASE"/>
</dbReference>
<accession>A0A6V7QIB9</accession>
<organism evidence="15">
    <name type="scientific">Ananas comosus var. bracteatus</name>
    <name type="common">red pineapple</name>
    <dbReference type="NCBI Taxonomy" id="296719"/>
    <lineage>
        <taxon>Eukaryota</taxon>
        <taxon>Viridiplantae</taxon>
        <taxon>Streptophyta</taxon>
        <taxon>Embryophyta</taxon>
        <taxon>Tracheophyta</taxon>
        <taxon>Spermatophyta</taxon>
        <taxon>Magnoliopsida</taxon>
        <taxon>Liliopsida</taxon>
        <taxon>Poales</taxon>
        <taxon>Bromeliaceae</taxon>
        <taxon>Bromelioideae</taxon>
        <taxon>Ananas</taxon>
    </lineage>
</organism>
<dbReference type="InterPro" id="IPR002016">
    <property type="entry name" value="Haem_peroxidase"/>
</dbReference>
<dbReference type="InterPro" id="IPR019794">
    <property type="entry name" value="Peroxidases_AS"/>
</dbReference>
<feature type="chain" id="PRO_5027987413" description="Plant heme peroxidase family profile domain-containing protein" evidence="13">
    <location>
        <begin position="24"/>
        <end position="140"/>
    </location>
</feature>
<evidence type="ECO:0000256" key="5">
    <source>
        <dbReference type="ARBA" id="ARBA00022723"/>
    </source>
</evidence>
<evidence type="ECO:0000256" key="6">
    <source>
        <dbReference type="ARBA" id="ARBA00022837"/>
    </source>
</evidence>
<dbReference type="SUPFAM" id="SSF48113">
    <property type="entry name" value="Heme-dependent peroxidases"/>
    <property type="match status" value="1"/>
</dbReference>
<evidence type="ECO:0000256" key="12">
    <source>
        <dbReference type="RuleBase" id="RU004241"/>
    </source>
</evidence>
<keyword evidence="4" id="KW-0349">Heme</keyword>
<dbReference type="PANTHER" id="PTHR31388:SF3">
    <property type="entry name" value="PEROXIDASE 72"/>
    <property type="match status" value="1"/>
</dbReference>
<reference evidence="15" key="1">
    <citation type="submission" date="2020-07" db="EMBL/GenBank/DDBJ databases">
        <authorList>
            <person name="Lin J."/>
        </authorList>
    </citation>
    <scope>NUCLEOTIDE SEQUENCE</scope>
</reference>
<keyword evidence="6 11" id="KW-0106">Calcium</keyword>
<keyword evidence="3" id="KW-0575">Peroxidase</keyword>
<keyword evidence="7" id="KW-0560">Oxidoreductase</keyword>
<dbReference type="GO" id="GO:0046872">
    <property type="term" value="F:metal ion binding"/>
    <property type="evidence" value="ECO:0007669"/>
    <property type="project" value="UniProtKB-KW"/>
</dbReference>
<dbReference type="PROSITE" id="PS00436">
    <property type="entry name" value="PEROXIDASE_2"/>
    <property type="match status" value="1"/>
</dbReference>
<feature type="domain" description="Plant heme peroxidase family profile" evidence="14">
    <location>
        <begin position="59"/>
        <end position="128"/>
    </location>
</feature>
<evidence type="ECO:0000256" key="3">
    <source>
        <dbReference type="ARBA" id="ARBA00022559"/>
    </source>
</evidence>
<comment type="cofactor">
    <cofactor evidence="2">
        <name>heme b</name>
        <dbReference type="ChEBI" id="CHEBI:60344"/>
    </cofactor>
</comment>
<dbReference type="GO" id="GO:0140825">
    <property type="term" value="F:lactoperoxidase activity"/>
    <property type="evidence" value="ECO:0007669"/>
    <property type="project" value="UniProtKB-EC"/>
</dbReference>
<feature type="active site" description="Proton acceptor" evidence="10">
    <location>
        <position position="67"/>
    </location>
</feature>
<evidence type="ECO:0000256" key="7">
    <source>
        <dbReference type="ARBA" id="ARBA00023002"/>
    </source>
</evidence>
<keyword evidence="8" id="KW-0408">Iron</keyword>
<dbReference type="Gene3D" id="1.10.420.10">
    <property type="entry name" value="Peroxidase, domain 2"/>
    <property type="match status" value="1"/>
</dbReference>
<feature type="binding site" evidence="11">
    <location>
        <position position="68"/>
    </location>
    <ligand>
        <name>Ca(2+)</name>
        <dbReference type="ChEBI" id="CHEBI:29108"/>
        <label>1</label>
    </ligand>
</feature>
<evidence type="ECO:0000256" key="4">
    <source>
        <dbReference type="ARBA" id="ARBA00022617"/>
    </source>
</evidence>
<dbReference type="EMBL" id="LR862136">
    <property type="protein sequence ID" value="CAD1842902.1"/>
    <property type="molecule type" value="Genomic_DNA"/>
</dbReference>
<dbReference type="AlphaFoldDB" id="A0A6V7QIB9"/>
<proteinExistence type="inferred from homology"/>
<dbReference type="Gene3D" id="1.10.520.10">
    <property type="match status" value="2"/>
</dbReference>
<dbReference type="GO" id="GO:0006979">
    <property type="term" value="P:response to oxidative stress"/>
    <property type="evidence" value="ECO:0007669"/>
    <property type="project" value="InterPro"/>
</dbReference>
<dbReference type="Pfam" id="PF00141">
    <property type="entry name" value="peroxidase"/>
    <property type="match status" value="1"/>
</dbReference>
<evidence type="ECO:0000256" key="9">
    <source>
        <dbReference type="ARBA" id="ARBA00023324"/>
    </source>
</evidence>
<evidence type="ECO:0000256" key="1">
    <source>
        <dbReference type="ARBA" id="ARBA00000189"/>
    </source>
</evidence>
<evidence type="ECO:0000259" key="14">
    <source>
        <dbReference type="PROSITE" id="PS50873"/>
    </source>
</evidence>
<feature type="signal peptide" evidence="13">
    <location>
        <begin position="1"/>
        <end position="23"/>
    </location>
</feature>
<dbReference type="GO" id="GO:0042744">
    <property type="term" value="P:hydrogen peroxide catabolic process"/>
    <property type="evidence" value="ECO:0007669"/>
    <property type="project" value="UniProtKB-KW"/>
</dbReference>
<feature type="binding site" evidence="11">
    <location>
        <position position="71"/>
    </location>
    <ligand>
        <name>Ca(2+)</name>
        <dbReference type="ChEBI" id="CHEBI:29108"/>
        <label>1</label>
    </ligand>
</feature>
<keyword evidence="13" id="KW-0732">Signal</keyword>
<protein>
    <recommendedName>
        <fullName evidence="14">Plant heme peroxidase family profile domain-containing protein</fullName>
    </recommendedName>
</protein>
<evidence type="ECO:0000256" key="10">
    <source>
        <dbReference type="PIRSR" id="PIRSR600823-1"/>
    </source>
</evidence>
<dbReference type="GO" id="GO:0020037">
    <property type="term" value="F:heme binding"/>
    <property type="evidence" value="ECO:0007669"/>
    <property type="project" value="InterPro"/>
</dbReference>
<comment type="catalytic activity">
    <reaction evidence="1">
        <text>2 a phenolic donor + H2O2 = 2 a phenolic radical donor + 2 H2O</text>
        <dbReference type="Rhea" id="RHEA:56136"/>
        <dbReference type="ChEBI" id="CHEBI:15377"/>
        <dbReference type="ChEBI" id="CHEBI:16240"/>
        <dbReference type="ChEBI" id="CHEBI:139520"/>
        <dbReference type="ChEBI" id="CHEBI:139521"/>
        <dbReference type="EC" id="1.11.1.7"/>
    </reaction>
</comment>
<keyword evidence="5 11" id="KW-0479">Metal-binding</keyword>
<dbReference type="PRINTS" id="PR00461">
    <property type="entry name" value="PLPEROXIDASE"/>
</dbReference>
<keyword evidence="9" id="KW-0376">Hydrogen peroxide</keyword>
<name>A0A6V7QIB9_ANACO</name>
<dbReference type="InterPro" id="IPR000823">
    <property type="entry name" value="Peroxidase_pln"/>
</dbReference>
<dbReference type="PROSITE" id="PS50873">
    <property type="entry name" value="PEROXIDASE_4"/>
    <property type="match status" value="1"/>
</dbReference>
<evidence type="ECO:0000256" key="2">
    <source>
        <dbReference type="ARBA" id="ARBA00001970"/>
    </source>
</evidence>
<evidence type="ECO:0000313" key="15">
    <source>
        <dbReference type="EMBL" id="CAD1842902.1"/>
    </source>
</evidence>